<evidence type="ECO:0000259" key="14">
    <source>
        <dbReference type="PROSITE" id="PS50878"/>
    </source>
</evidence>
<dbReference type="EMBL" id="JAUUTY010000007">
    <property type="protein sequence ID" value="KAK1605797.1"/>
    <property type="molecule type" value="Genomic_DNA"/>
</dbReference>
<dbReference type="Gene3D" id="1.10.132.70">
    <property type="match status" value="1"/>
</dbReference>
<dbReference type="InterPro" id="IPR000477">
    <property type="entry name" value="RT_dom"/>
</dbReference>
<evidence type="ECO:0000256" key="5">
    <source>
        <dbReference type="ARBA" id="ARBA00022679"/>
    </source>
</evidence>
<comment type="function">
    <text evidence="13">Telomerase is a ribonucleoprotein enzyme essential for the replication of chromosome termini in most eukaryotes. It elongates telomeres. It is a reverse transcriptase that adds simple sequence repeats to chromosome ends by copying a template sequence within the RNA component of the enzyme.</text>
</comment>
<evidence type="ECO:0000313" key="16">
    <source>
        <dbReference type="Proteomes" id="UP001231189"/>
    </source>
</evidence>
<dbReference type="FunFam" id="1.10.357.90:FF:000002">
    <property type="entry name" value="Telomerase reverse transcriptase"/>
    <property type="match status" value="1"/>
</dbReference>
<evidence type="ECO:0000313" key="15">
    <source>
        <dbReference type="EMBL" id="KAK1605797.1"/>
    </source>
</evidence>
<gene>
    <name evidence="15" type="ORF">QYE76_029470</name>
</gene>
<evidence type="ECO:0000256" key="13">
    <source>
        <dbReference type="RuleBase" id="RU365061"/>
    </source>
</evidence>
<keyword evidence="11 13" id="KW-0539">Nucleus</keyword>
<dbReference type="InterPro" id="IPR049139">
    <property type="entry name" value="TERT_C"/>
</dbReference>
<accession>A0AAD8QNM9</accession>
<evidence type="ECO:0000256" key="2">
    <source>
        <dbReference type="ARBA" id="ARBA00012493"/>
    </source>
</evidence>
<keyword evidence="16" id="KW-1185">Reference proteome</keyword>
<dbReference type="GO" id="GO:0046872">
    <property type="term" value="F:metal ion binding"/>
    <property type="evidence" value="ECO:0007669"/>
    <property type="project" value="UniProtKB-KW"/>
</dbReference>
<keyword evidence="9 13" id="KW-0779">Telomere</keyword>
<reference evidence="15" key="1">
    <citation type="submission" date="2023-07" db="EMBL/GenBank/DDBJ databases">
        <title>A chromosome-level genome assembly of Lolium multiflorum.</title>
        <authorList>
            <person name="Chen Y."/>
            <person name="Copetti D."/>
            <person name="Kolliker R."/>
            <person name="Studer B."/>
        </authorList>
    </citation>
    <scope>NUCLEOTIDE SEQUENCE</scope>
    <source>
        <strain evidence="15">02402/16</strain>
        <tissue evidence="15">Leaf</tissue>
    </source>
</reference>
<evidence type="ECO:0000256" key="7">
    <source>
        <dbReference type="ARBA" id="ARBA00022723"/>
    </source>
</evidence>
<dbReference type="CDD" id="cd01648">
    <property type="entry name" value="TERT"/>
    <property type="match status" value="1"/>
</dbReference>
<keyword evidence="7 13" id="KW-0479">Metal-binding</keyword>
<dbReference type="AlphaFoldDB" id="A0AAD8QNM9"/>
<dbReference type="GO" id="GO:0000781">
    <property type="term" value="C:chromosome, telomeric region"/>
    <property type="evidence" value="ECO:0007669"/>
    <property type="project" value="UniProtKB-SubCell"/>
</dbReference>
<dbReference type="PANTHER" id="PTHR12066:SF0">
    <property type="entry name" value="TELOMERASE REVERSE TRANSCRIPTASE"/>
    <property type="match status" value="1"/>
</dbReference>
<evidence type="ECO:0000256" key="9">
    <source>
        <dbReference type="ARBA" id="ARBA00022895"/>
    </source>
</evidence>
<dbReference type="GO" id="GO:0000333">
    <property type="term" value="C:telomerase catalytic core complex"/>
    <property type="evidence" value="ECO:0007669"/>
    <property type="project" value="TreeGrafter"/>
</dbReference>
<dbReference type="Pfam" id="PF12009">
    <property type="entry name" value="Telomerase_RBD"/>
    <property type="match status" value="1"/>
</dbReference>
<dbReference type="GO" id="GO:0003720">
    <property type="term" value="F:telomerase activity"/>
    <property type="evidence" value="ECO:0007669"/>
    <property type="project" value="InterPro"/>
</dbReference>
<dbReference type="PANTHER" id="PTHR12066">
    <property type="entry name" value="TELOMERASE REVERSE TRANSCRIPTASE"/>
    <property type="match status" value="1"/>
</dbReference>
<name>A0AAD8QNM9_LOLMU</name>
<dbReference type="InterPro" id="IPR021891">
    <property type="entry name" value="Telomerase_RBD"/>
</dbReference>
<protein>
    <recommendedName>
        <fullName evidence="3 13">Telomerase reverse transcriptase</fullName>
        <ecNumber evidence="2 13">2.7.7.49</ecNumber>
    </recommendedName>
    <alternativeName>
        <fullName evidence="13">Telomerase catalytic subunit</fullName>
    </alternativeName>
</protein>
<dbReference type="EC" id="2.7.7.49" evidence="2 13"/>
<evidence type="ECO:0000256" key="10">
    <source>
        <dbReference type="ARBA" id="ARBA00022918"/>
    </source>
</evidence>
<evidence type="ECO:0000256" key="4">
    <source>
        <dbReference type="ARBA" id="ARBA00022454"/>
    </source>
</evidence>
<proteinExistence type="inferred from homology"/>
<dbReference type="PROSITE" id="PS50878">
    <property type="entry name" value="RT_POL"/>
    <property type="match status" value="1"/>
</dbReference>
<feature type="domain" description="Reverse transcriptase" evidence="14">
    <location>
        <begin position="708"/>
        <end position="1032"/>
    </location>
</feature>
<comment type="similarity">
    <text evidence="1 13">Belongs to the reverse transcriptase family. Telomerase subfamily.</text>
</comment>
<evidence type="ECO:0000256" key="8">
    <source>
        <dbReference type="ARBA" id="ARBA00022842"/>
    </source>
</evidence>
<dbReference type="Pfam" id="PF21399">
    <property type="entry name" value="TERT_C"/>
    <property type="match status" value="1"/>
</dbReference>
<comment type="catalytic activity">
    <reaction evidence="12 13">
        <text>DNA(n) + a 2'-deoxyribonucleoside 5'-triphosphate = DNA(n+1) + diphosphate</text>
        <dbReference type="Rhea" id="RHEA:22508"/>
        <dbReference type="Rhea" id="RHEA-COMP:17339"/>
        <dbReference type="Rhea" id="RHEA-COMP:17340"/>
        <dbReference type="ChEBI" id="CHEBI:33019"/>
        <dbReference type="ChEBI" id="CHEBI:61560"/>
        <dbReference type="ChEBI" id="CHEBI:173112"/>
        <dbReference type="EC" id="2.7.7.49"/>
    </reaction>
</comment>
<keyword evidence="5 13" id="KW-0808">Transferase</keyword>
<dbReference type="GO" id="GO:0042162">
    <property type="term" value="F:telomeric DNA binding"/>
    <property type="evidence" value="ECO:0007669"/>
    <property type="project" value="TreeGrafter"/>
</dbReference>
<dbReference type="Gene3D" id="1.10.10.1970">
    <property type="entry name" value="TERT catalytic subunit-like"/>
    <property type="match status" value="1"/>
</dbReference>
<comment type="subcellular location">
    <subcellularLocation>
        <location evidence="13">Nucleus</location>
    </subcellularLocation>
    <subcellularLocation>
        <location evidence="13">Chromosome</location>
        <location evidence="13">Telomere</location>
    </subcellularLocation>
</comment>
<keyword evidence="6 13" id="KW-0548">Nucleotidyltransferase</keyword>
<evidence type="ECO:0000256" key="11">
    <source>
        <dbReference type="ARBA" id="ARBA00023242"/>
    </source>
</evidence>
<evidence type="ECO:0000256" key="6">
    <source>
        <dbReference type="ARBA" id="ARBA00022695"/>
    </source>
</evidence>
<dbReference type="SMART" id="SM00975">
    <property type="entry name" value="Telomerase_RBD"/>
    <property type="match status" value="1"/>
</dbReference>
<dbReference type="Gene3D" id="1.10.357.90">
    <property type="match status" value="1"/>
</dbReference>
<dbReference type="GO" id="GO:0070034">
    <property type="term" value="F:telomerase RNA binding"/>
    <property type="evidence" value="ECO:0007669"/>
    <property type="project" value="TreeGrafter"/>
</dbReference>
<evidence type="ECO:0000256" key="12">
    <source>
        <dbReference type="ARBA" id="ARBA00048173"/>
    </source>
</evidence>
<dbReference type="PRINTS" id="PR01365">
    <property type="entry name" value="TELOMERASERT"/>
</dbReference>
<keyword evidence="10 13" id="KW-0695">RNA-directed DNA polymerase</keyword>
<dbReference type="Proteomes" id="UP001231189">
    <property type="component" value="Unassembled WGS sequence"/>
</dbReference>
<dbReference type="GO" id="GO:0007004">
    <property type="term" value="P:telomere maintenance via telomerase"/>
    <property type="evidence" value="ECO:0007669"/>
    <property type="project" value="TreeGrafter"/>
</dbReference>
<evidence type="ECO:0000256" key="1">
    <source>
        <dbReference type="ARBA" id="ARBA00008001"/>
    </source>
</evidence>
<sequence>MARRRRRRALGGRPELRLAYGARARPLGRAILELLPPPPPPGTPCPACRGAAAGCLACRRWAHLLRADDPVAYRRLVTRAVCAVQQAPDAPPPPRYTPGNAGHSQAQLVRETTKWILADRSCKTTNVLCNGIRQGGLGKHASNLVSSSSWDILLNRVGDLLMCYILRHSSVFLPVKKSDYIQVTGVPLNIVLQKRISTTMTVRNKQSRSIKAKCPTCYAWRNAQMAQSLSGGNPISNSKAEFYNSDNTKKVDALPSSGSCDAVGAIKPKCSGDGCNSSNCFTQKPRKRKRLYSWQRRSKQKQVCYEDRSTELSKLNKSNQAAEVKNQRHSLQPTADNTFLGANNGNNFPQIKEPGNVPVLSSRKSPGSVLDIMPSQGLSCGYSTPGDQSTRPQSGPVCFNCLMLNASKCVSVDSPIGRHGIFYNKRVSKNVFHRNNFASKRKGTDGLFVIKRIFGIKECCINFSHCDCDGSPTRNTNCLCHWLLQQVKNLIRNSKRCQYKKLFMKHCSANSKVAEDGFPSDNVANERSIQHSMGGKSACSDGSFAQLEAYSTHQQVVSFVWAVLIRIIPQPLLGNPSSKRSLRLNIWKFIRLRRFETFQVTDCIGELKVSYYSWLSKIGYTSCSCLVPMRKYTEVSSGMEEQRQNNLLRCWISWLFSDIVIPLINTYFYVTERETKRYDVFYYPKSVWRNLTSNAIASLHAQSFRTLCGTSRRAIRHLYRSSTVRFLPKTKDMRPLVNFKAQPKDVILSKCHLVLKKVRDENPEMFGSSVFDYDSIYKNLSSFISSVRTQLKELKVYIVVADVSKAFDCVNHDMLLKIMDDVLKGDEYVLRKCKKVIYSRSKNAVYRFDSNVSVSNGNSSHDFSIQPSSSGGILVDQGTVSTIRKEDLQRVLFEHVKCNILKIAQNFYLQQVGIAQGNKLSPNLCSLYYGHLENSVLLNVLHDGKINSGESVSAPEYLLMRFIDDFMFISFSKTHALNFYNRLRRGFVYYNSYMNGRKYGFNFNVGSSEHCHNRLYKGDDGIAFIPWSGLLINCENLEIQADYTRYSDIKIMSTITVNMHSSMKDLSSKLSHYMRPKCHPIFYDSNINSPETVRLNIYQAFLLCAMKFHCYIRNLPYSSMSKPEVLHIIKSSFRYMHSLIISRMQGVELQSNVHPVLKLRRKETTWLGLSAYIRVLQRKHSCHKDLLALLIAEVGGYGCMDRDSDSLRYAVDDSHSSMFWRFRY</sequence>
<comment type="caution">
    <text evidence="15">The sequence shown here is derived from an EMBL/GenBank/DDBJ whole genome shotgun (WGS) entry which is preliminary data.</text>
</comment>
<dbReference type="InterPro" id="IPR003545">
    <property type="entry name" value="Telomerase_RT"/>
</dbReference>
<evidence type="ECO:0000256" key="3">
    <source>
        <dbReference type="ARBA" id="ARBA00016182"/>
    </source>
</evidence>
<organism evidence="15 16">
    <name type="scientific">Lolium multiflorum</name>
    <name type="common">Italian ryegrass</name>
    <name type="synonym">Lolium perenne subsp. multiflorum</name>
    <dbReference type="NCBI Taxonomy" id="4521"/>
    <lineage>
        <taxon>Eukaryota</taxon>
        <taxon>Viridiplantae</taxon>
        <taxon>Streptophyta</taxon>
        <taxon>Embryophyta</taxon>
        <taxon>Tracheophyta</taxon>
        <taxon>Spermatophyta</taxon>
        <taxon>Magnoliopsida</taxon>
        <taxon>Liliopsida</taxon>
        <taxon>Poales</taxon>
        <taxon>Poaceae</taxon>
        <taxon>BOP clade</taxon>
        <taxon>Pooideae</taxon>
        <taxon>Poodae</taxon>
        <taxon>Poeae</taxon>
        <taxon>Poeae Chloroplast Group 2 (Poeae type)</taxon>
        <taxon>Loliodinae</taxon>
        <taxon>Loliinae</taxon>
        <taxon>Lolium</taxon>
    </lineage>
</organism>
<keyword evidence="4 13" id="KW-0158">Chromosome</keyword>
<keyword evidence="8 13" id="KW-0460">Magnesium</keyword>